<dbReference type="HOGENOM" id="CLU_1627491_0_0_1"/>
<evidence type="ECO:0000313" key="3">
    <source>
        <dbReference type="Proteomes" id="UP000009131"/>
    </source>
</evidence>
<sequence length="163" mass="18345">MLLGREWYQGGKKELIVVWGSLGVHLLSGVLKRISKTARVYRLRQGRHLSAKQETIESKQVDAKLHKSLSYTPSLQARTGYLLVPIVAIHSLTHRVWPASSKAPYKGLSPSLLSYNFVSYSLQNYTISSIVGYGSLILLATYHFTSGRGRLPTSRRLRLTYAR</sequence>
<accession>G7DZK4</accession>
<dbReference type="eggNOG" id="ENOG502RSD1">
    <property type="taxonomic scope" value="Eukaryota"/>
</dbReference>
<dbReference type="PANTHER" id="PTHR38409">
    <property type="entry name" value="MDM10-COMPLEMENTING PROTEIN 1"/>
    <property type="match status" value="1"/>
</dbReference>
<dbReference type="PANTHER" id="PTHR38409:SF1">
    <property type="entry name" value="MITOCHONDRIAL ADAPTER PROTEIN MCP1"/>
    <property type="match status" value="1"/>
</dbReference>
<keyword evidence="1" id="KW-0812">Transmembrane</keyword>
<keyword evidence="1" id="KW-0472">Membrane</keyword>
<evidence type="ECO:0008006" key="4">
    <source>
        <dbReference type="Google" id="ProtNLM"/>
    </source>
</evidence>
<dbReference type="GO" id="GO:0055088">
    <property type="term" value="P:lipid homeostasis"/>
    <property type="evidence" value="ECO:0007669"/>
    <property type="project" value="InterPro"/>
</dbReference>
<dbReference type="InParanoid" id="G7DZK4"/>
<feature type="transmembrane region" description="Helical" evidence="1">
    <location>
        <begin position="117"/>
        <end position="140"/>
    </location>
</feature>
<name>G7DZK4_MIXOS</name>
<dbReference type="Proteomes" id="UP000009131">
    <property type="component" value="Unassembled WGS sequence"/>
</dbReference>
<reference evidence="2 3" key="1">
    <citation type="journal article" date="2011" name="J. Gen. Appl. Microbiol.">
        <title>Draft genome sequencing of the enigmatic basidiomycete Mixia osmundae.</title>
        <authorList>
            <person name="Nishida H."/>
            <person name="Nagatsuka Y."/>
            <person name="Sugiyama J."/>
        </authorList>
    </citation>
    <scope>NUCLEOTIDE SEQUENCE [LARGE SCALE GENOMIC DNA]</scope>
    <source>
        <strain evidence="3">CBS 9802 / IAM 14324 / JCM 22182 / KY 12970</strain>
    </source>
</reference>
<reference evidence="2 3" key="2">
    <citation type="journal article" date="2012" name="Open Biol.">
        <title>Characteristics of nucleosomes and linker DNA regions on the genome of the basidiomycete Mixia osmundae revealed by mono- and dinucleosome mapping.</title>
        <authorList>
            <person name="Nishida H."/>
            <person name="Kondo S."/>
            <person name="Matsumoto T."/>
            <person name="Suzuki Y."/>
            <person name="Yoshikawa H."/>
            <person name="Taylor T.D."/>
            <person name="Sugiyama J."/>
        </authorList>
    </citation>
    <scope>NUCLEOTIDE SEQUENCE [LARGE SCALE GENOMIC DNA]</scope>
    <source>
        <strain evidence="3">CBS 9802 / IAM 14324 / JCM 22182 / KY 12970</strain>
    </source>
</reference>
<evidence type="ECO:0000313" key="2">
    <source>
        <dbReference type="EMBL" id="GAA96014.1"/>
    </source>
</evidence>
<protein>
    <recommendedName>
        <fullName evidence="4">Mitochondrial adapter protein MCP1 transmembrane domain-containing protein</fullName>
    </recommendedName>
</protein>
<evidence type="ECO:0000256" key="1">
    <source>
        <dbReference type="SAM" id="Phobius"/>
    </source>
</evidence>
<comment type="caution">
    <text evidence="2">The sequence shown here is derived from an EMBL/GenBank/DDBJ whole genome shotgun (WGS) entry which is preliminary data.</text>
</comment>
<dbReference type="InterPro" id="IPR039960">
    <property type="entry name" value="MCP1"/>
</dbReference>
<feature type="transmembrane region" description="Helical" evidence="1">
    <location>
        <begin position="15"/>
        <end position="34"/>
    </location>
</feature>
<keyword evidence="3" id="KW-1185">Reference proteome</keyword>
<dbReference type="OrthoDB" id="10259513at2759"/>
<dbReference type="EMBL" id="BABT02000070">
    <property type="protein sequence ID" value="GAA96014.1"/>
    <property type="molecule type" value="Genomic_DNA"/>
</dbReference>
<feature type="transmembrane region" description="Helical" evidence="1">
    <location>
        <begin position="79"/>
        <end position="97"/>
    </location>
</feature>
<organism evidence="2 3">
    <name type="scientific">Mixia osmundae (strain CBS 9802 / IAM 14324 / JCM 22182 / KY 12970)</name>
    <dbReference type="NCBI Taxonomy" id="764103"/>
    <lineage>
        <taxon>Eukaryota</taxon>
        <taxon>Fungi</taxon>
        <taxon>Dikarya</taxon>
        <taxon>Basidiomycota</taxon>
        <taxon>Pucciniomycotina</taxon>
        <taxon>Mixiomycetes</taxon>
        <taxon>Mixiales</taxon>
        <taxon>Mixiaceae</taxon>
        <taxon>Mixia</taxon>
    </lineage>
</organism>
<gene>
    <name evidence="2" type="primary">Mo02674</name>
    <name evidence="2" type="ORF">E5Q_02674</name>
</gene>
<keyword evidence="1" id="KW-1133">Transmembrane helix</keyword>
<proteinExistence type="predicted"/>
<dbReference type="AlphaFoldDB" id="G7DZK4"/>